<feature type="domain" description="CcmH/CycL/Ccl2/NrfF N-terminal" evidence="7">
    <location>
        <begin position="31"/>
        <end position="142"/>
    </location>
</feature>
<keyword evidence="4 6" id="KW-0732">Signal</keyword>
<keyword evidence="5 6" id="KW-0408">Iron</keyword>
<keyword evidence="6" id="KW-0812">Transmembrane</keyword>
<dbReference type="FunFam" id="1.10.8.640:FF:000001">
    <property type="entry name" value="Cytochrome c-type biogenesis protein"/>
    <property type="match status" value="1"/>
</dbReference>
<evidence type="ECO:0000256" key="4">
    <source>
        <dbReference type="ARBA" id="ARBA00022729"/>
    </source>
</evidence>
<dbReference type="Gene3D" id="1.10.8.640">
    <property type="entry name" value="Cytochrome C biogenesis protein"/>
    <property type="match status" value="1"/>
</dbReference>
<feature type="chain" id="PRO_5011023546" description="Formate-dependent nitrite reductase complex subunit" evidence="6">
    <location>
        <begin position="20"/>
        <end position="144"/>
    </location>
</feature>
<protein>
    <recommendedName>
        <fullName evidence="6">Formate-dependent nitrite reductase complex subunit</fullName>
    </recommendedName>
</protein>
<feature type="transmembrane region" description="Helical" evidence="6">
    <location>
        <begin position="118"/>
        <end position="136"/>
    </location>
</feature>
<keyword evidence="6" id="KW-0472">Membrane</keyword>
<comment type="caution">
    <text evidence="8">The sequence shown here is derived from an EMBL/GenBank/DDBJ whole genome shotgun (WGS) entry which is preliminary data.</text>
</comment>
<feature type="signal peptide" evidence="6">
    <location>
        <begin position="1"/>
        <end position="19"/>
    </location>
</feature>
<comment type="similarity">
    <text evidence="1 6">Belongs to the CcmH/CycL/Ccl2/NrfF family.</text>
</comment>
<keyword evidence="2 6" id="KW-0349">Heme</keyword>
<dbReference type="CDD" id="cd16378">
    <property type="entry name" value="CcmH_N"/>
    <property type="match status" value="1"/>
</dbReference>
<dbReference type="InterPro" id="IPR038297">
    <property type="entry name" value="CcmH/CycL/NrfF/Ccl2_sf"/>
</dbReference>
<dbReference type="PANTHER" id="PTHR47870">
    <property type="entry name" value="CYTOCHROME C-TYPE BIOGENESIS PROTEIN CCMH"/>
    <property type="match status" value="1"/>
</dbReference>
<organism evidence="8 9">
    <name type="scientific">Vibrio genomosp. F6 str. FF-238</name>
    <dbReference type="NCBI Taxonomy" id="1191298"/>
    <lineage>
        <taxon>Bacteria</taxon>
        <taxon>Pseudomonadati</taxon>
        <taxon>Pseudomonadota</taxon>
        <taxon>Gammaproteobacteria</taxon>
        <taxon>Vibrionales</taxon>
        <taxon>Vibrionaceae</taxon>
        <taxon>Vibrio</taxon>
    </lineage>
</organism>
<accession>A0A1E5CWK6</accession>
<evidence type="ECO:0000256" key="1">
    <source>
        <dbReference type="ARBA" id="ARBA00010342"/>
    </source>
</evidence>
<dbReference type="NCBIfam" id="TIGR03147">
    <property type="entry name" value="cyt_nit_nrfF"/>
    <property type="match status" value="1"/>
</dbReference>
<evidence type="ECO:0000259" key="7">
    <source>
        <dbReference type="Pfam" id="PF03918"/>
    </source>
</evidence>
<dbReference type="InterPro" id="IPR005616">
    <property type="entry name" value="CcmH/CycL/Ccl2/NrfF_N"/>
</dbReference>
<keyword evidence="6" id="KW-1133">Transmembrane helix</keyword>
<dbReference type="EMBL" id="AJYW02000182">
    <property type="protein sequence ID" value="OEE74740.1"/>
    <property type="molecule type" value="Genomic_DNA"/>
</dbReference>
<dbReference type="InterPro" id="IPR017565">
    <property type="entry name" value="For-dep_Cytc_NO2Rdtase_NrfF"/>
</dbReference>
<dbReference type="GO" id="GO:0017004">
    <property type="term" value="P:cytochrome complex assembly"/>
    <property type="evidence" value="ECO:0007669"/>
    <property type="project" value="UniProtKB-ARBA"/>
</dbReference>
<dbReference type="PANTHER" id="PTHR47870:SF2">
    <property type="entry name" value="FORMATE-DEPENDENT NITRITE REDUCTASE COMPLEX SUBUNIT NRFF"/>
    <property type="match status" value="1"/>
</dbReference>
<keyword evidence="3 6" id="KW-0479">Metal-binding</keyword>
<evidence type="ECO:0000313" key="8">
    <source>
        <dbReference type="EMBL" id="OEE74740.1"/>
    </source>
</evidence>
<keyword evidence="9" id="KW-1185">Reference proteome</keyword>
<evidence type="ECO:0000256" key="2">
    <source>
        <dbReference type="ARBA" id="ARBA00022617"/>
    </source>
</evidence>
<evidence type="ECO:0000256" key="6">
    <source>
        <dbReference type="RuleBase" id="RU364112"/>
    </source>
</evidence>
<gene>
    <name evidence="8" type="ORF">A130_06095</name>
</gene>
<dbReference type="Pfam" id="PF03918">
    <property type="entry name" value="CcmH"/>
    <property type="match status" value="1"/>
</dbReference>
<evidence type="ECO:0000313" key="9">
    <source>
        <dbReference type="Proteomes" id="UP000094165"/>
    </source>
</evidence>
<name>A0A1E5CWK6_9VIBR</name>
<comment type="function">
    <text evidence="6">Possible subunit of a heme lyase.</text>
</comment>
<evidence type="ECO:0000256" key="5">
    <source>
        <dbReference type="ARBA" id="ARBA00023004"/>
    </source>
</evidence>
<dbReference type="AlphaFoldDB" id="A0A1E5CWK6"/>
<dbReference type="GO" id="GO:0046872">
    <property type="term" value="F:metal ion binding"/>
    <property type="evidence" value="ECO:0007669"/>
    <property type="project" value="UniProtKB-KW"/>
</dbReference>
<dbReference type="Proteomes" id="UP000094165">
    <property type="component" value="Unassembled WGS sequence"/>
</dbReference>
<dbReference type="PROSITE" id="PS51257">
    <property type="entry name" value="PROKAR_LIPOPROTEIN"/>
    <property type="match status" value="1"/>
</dbReference>
<dbReference type="GO" id="GO:0005886">
    <property type="term" value="C:plasma membrane"/>
    <property type="evidence" value="ECO:0007669"/>
    <property type="project" value="TreeGrafter"/>
</dbReference>
<dbReference type="InterPro" id="IPR051263">
    <property type="entry name" value="C-type_cytochrome_biogenesis"/>
</dbReference>
<reference evidence="8 9" key="1">
    <citation type="journal article" date="2012" name="Science">
        <title>Ecological populations of bacteria act as socially cohesive units of antibiotic production and resistance.</title>
        <authorList>
            <person name="Cordero O.X."/>
            <person name="Wildschutte H."/>
            <person name="Kirkup B."/>
            <person name="Proehl S."/>
            <person name="Ngo L."/>
            <person name="Hussain F."/>
            <person name="Le Roux F."/>
            <person name="Mincer T."/>
            <person name="Polz M.F."/>
        </authorList>
    </citation>
    <scope>NUCLEOTIDE SEQUENCE [LARGE SCALE GENOMIC DNA]</scope>
    <source>
        <strain evidence="8 9">FF-238</strain>
    </source>
</reference>
<proteinExistence type="inferred from homology"/>
<sequence length="144" mass="16569">MRILYFFMMVVLASCHAQASTDEVFVGASKEVSQQVELFEFDTPLQQKHAILLAKSLRCPQCQNQNLVESNSPIAKDLRLKVFTMVKEGKSEEEIIEFMTDRFGDFVMYKPAFNAKNLLLWIFPLLLLILFLLFAIKSVKKNSL</sequence>
<evidence type="ECO:0000256" key="3">
    <source>
        <dbReference type="ARBA" id="ARBA00022723"/>
    </source>
</evidence>